<dbReference type="InParanoid" id="A0A2V0NS16"/>
<evidence type="ECO:0000313" key="4">
    <source>
        <dbReference type="Proteomes" id="UP000247498"/>
    </source>
</evidence>
<evidence type="ECO:0000256" key="1">
    <source>
        <dbReference type="SAM" id="SignalP"/>
    </source>
</evidence>
<dbReference type="Pfam" id="PF01079">
    <property type="entry name" value="Hint"/>
    <property type="match status" value="1"/>
</dbReference>
<keyword evidence="1" id="KW-0732">Signal</keyword>
<name>A0A2V0NS16_9CHLO</name>
<reference evidence="3 4" key="1">
    <citation type="journal article" date="2018" name="Sci. Rep.">
        <title>Raphidocelis subcapitata (=Pseudokirchneriella subcapitata) provides an insight into genome evolution and environmental adaptations in the Sphaeropleales.</title>
        <authorList>
            <person name="Suzuki S."/>
            <person name="Yamaguchi H."/>
            <person name="Nakajima N."/>
            <person name="Kawachi M."/>
        </authorList>
    </citation>
    <scope>NUCLEOTIDE SEQUENCE [LARGE SCALE GENOMIC DNA]</scope>
    <source>
        <strain evidence="3 4">NIES-35</strain>
    </source>
</reference>
<proteinExistence type="predicted"/>
<accession>A0A2V0NS16</accession>
<protein>
    <recommendedName>
        <fullName evidence="2">Hedgehog protein Hint domain-containing protein</fullName>
    </recommendedName>
</protein>
<dbReference type="OrthoDB" id="10412558at2759"/>
<evidence type="ECO:0000259" key="2">
    <source>
        <dbReference type="Pfam" id="PF01079"/>
    </source>
</evidence>
<feature type="chain" id="PRO_5015864491" description="Hedgehog protein Hint domain-containing protein" evidence="1">
    <location>
        <begin position="33"/>
        <end position="686"/>
    </location>
</feature>
<dbReference type="GO" id="GO:0016540">
    <property type="term" value="P:protein autoprocessing"/>
    <property type="evidence" value="ECO:0007669"/>
    <property type="project" value="InterPro"/>
</dbReference>
<dbReference type="PANTHER" id="PTHR11889">
    <property type="entry name" value="HEDGEHOG"/>
    <property type="match status" value="1"/>
</dbReference>
<dbReference type="InterPro" id="IPR036844">
    <property type="entry name" value="Hint_dom_sf"/>
</dbReference>
<keyword evidence="4" id="KW-1185">Reference proteome</keyword>
<feature type="domain" description="Hedgehog protein Hint" evidence="2">
    <location>
        <begin position="361"/>
        <end position="578"/>
    </location>
</feature>
<dbReference type="AlphaFoldDB" id="A0A2V0NS16"/>
<dbReference type="InterPro" id="IPR050387">
    <property type="entry name" value="Hedgehog_Signaling"/>
</dbReference>
<dbReference type="Gene3D" id="2.170.16.10">
    <property type="entry name" value="Hedgehog/Intein (Hint) domain"/>
    <property type="match status" value="1"/>
</dbReference>
<dbReference type="InterPro" id="IPR001767">
    <property type="entry name" value="Hedgehog_Hint"/>
</dbReference>
<dbReference type="SUPFAM" id="SSF51294">
    <property type="entry name" value="Hedgehog/intein (Hint) domain"/>
    <property type="match status" value="1"/>
</dbReference>
<dbReference type="EMBL" id="BDRX01000017">
    <property type="protein sequence ID" value="GBF90431.1"/>
    <property type="molecule type" value="Genomic_DNA"/>
</dbReference>
<feature type="signal peptide" evidence="1">
    <location>
        <begin position="1"/>
        <end position="32"/>
    </location>
</feature>
<sequence length="686" mass="73110">MTTTSFRGPRAGAVRPLAAALLVLCSAFSAHALPVAIKYKTLAPTVVAELPAQQTFLLVTSAQANAALGVAPLAGVDPCTTGGGSLVFKYAPDAAKNAAKKVEAIAEANGDLKYIVPPEFQNADTNKLVIFYKLTASCSNPSLAEPRVYNGRIKLTLSKDPCWACLTGCVKSGTTATCTSYASYCGPAGSWPASKLGGSTWSLSVHFTGSTKCSNLNGGKPGAAGDYAKKTLMDDLYQAGGTQVTSRYGVGSPKTEQLIGTNCKDASETGTGYGVVQFFFESLPQLNARGFQTQIAKNWHKRDACTTKTVPGQDPLAKEITGRLCREIVATGADPAIFGGICVKNAPTNRKYKVGNPLEKACFPGDATLMRVDPSTGARLGAARMDELRIGDVVECLKPAARRGPGLMRDDEQEYVRGSCHVFGYHDANAAVSMEFVALHYTDANGAPAKLRATKEHLVYVAPSSNAVPASAPLDKLPAGGFARRADGVHPGDLLVVRSDVAVEGGGQPMYFTARVEGVTTETHQGSFAPLLTDAGLPIVDGVAAFSWAHLPEHDPPANQNLGEYYRHVRLWSDYFNSRASGCVGEACPCLDAPDDAARRCVRYGDRLADAHPGLSDFAQRTVDLWVKADSEGRTHWDYDTGIALGRMWESSRLLNFLETKVLRAKPHTIAMLFTDMFMVKPKRAA</sequence>
<dbReference type="Proteomes" id="UP000247498">
    <property type="component" value="Unassembled WGS sequence"/>
</dbReference>
<comment type="caution">
    <text evidence="3">The sequence shown here is derived from an EMBL/GenBank/DDBJ whole genome shotgun (WGS) entry which is preliminary data.</text>
</comment>
<organism evidence="3 4">
    <name type="scientific">Raphidocelis subcapitata</name>
    <dbReference type="NCBI Taxonomy" id="307507"/>
    <lineage>
        <taxon>Eukaryota</taxon>
        <taxon>Viridiplantae</taxon>
        <taxon>Chlorophyta</taxon>
        <taxon>core chlorophytes</taxon>
        <taxon>Chlorophyceae</taxon>
        <taxon>CS clade</taxon>
        <taxon>Sphaeropleales</taxon>
        <taxon>Selenastraceae</taxon>
        <taxon>Raphidocelis</taxon>
    </lineage>
</organism>
<dbReference type="PANTHER" id="PTHR11889:SF31">
    <property type="entry name" value="PROTEIN HEDGEHOG"/>
    <property type="match status" value="1"/>
</dbReference>
<gene>
    <name evidence="3" type="ORF">Rsub_03427</name>
</gene>
<evidence type="ECO:0000313" key="3">
    <source>
        <dbReference type="EMBL" id="GBF90431.1"/>
    </source>
</evidence>